<dbReference type="Proteomes" id="UP001162480">
    <property type="component" value="Chromosome 26"/>
</dbReference>
<dbReference type="GO" id="GO:0061459">
    <property type="term" value="F:L-arginine transmembrane transporter activity"/>
    <property type="evidence" value="ECO:0007669"/>
    <property type="project" value="TreeGrafter"/>
</dbReference>
<feature type="transmembrane region" description="Helical" evidence="6">
    <location>
        <begin position="93"/>
        <end position="114"/>
    </location>
</feature>
<keyword evidence="9" id="KW-1185">Reference proteome</keyword>
<gene>
    <name evidence="8" type="ORF">OCTVUL_1B011051</name>
</gene>
<feature type="transmembrane region" description="Helical" evidence="6">
    <location>
        <begin position="503"/>
        <end position="522"/>
    </location>
</feature>
<feature type="transmembrane region" description="Helical" evidence="6">
    <location>
        <begin position="229"/>
        <end position="249"/>
    </location>
</feature>
<dbReference type="AlphaFoldDB" id="A0AA36BWW4"/>
<feature type="domain" description="Cationic amino acid transporter C-terminal" evidence="7">
    <location>
        <begin position="532"/>
        <end position="582"/>
    </location>
</feature>
<dbReference type="Pfam" id="PF13520">
    <property type="entry name" value="AA_permease_2"/>
    <property type="match status" value="1"/>
</dbReference>
<dbReference type="GO" id="GO:0005886">
    <property type="term" value="C:plasma membrane"/>
    <property type="evidence" value="ECO:0007669"/>
    <property type="project" value="TreeGrafter"/>
</dbReference>
<sequence>MSNGLKKLFRLKTLRKEDLERSDLARVLNVADLIFLSLGCTVGAGAYILTGKIALSVAGPSIVLSFLIAALSSLLAACCYAEFGGRIPRAGSAYTYTYITLGELLAFIVGWSLILEYAIGVASNVKALTTNFDSMVNGNISAYLKSVLPMKSYIFGSYPDFLAFSIVMLLTLILLFGVKESAIVNNVATGINLYVLCFIIICGFFKADFKNWTIKNEIASAYSAGKGGFFPYGVSGMFKGAATCFYAFVGFDTIATTGEEAQNPQTTIPLSILVSLLIITLLYVGVSAVVILMCPYYLVDPLTPLTKVFEYVGWGHYNIIIYIGIVCALSTSIFSSLFPLPRIVYTMANDGIIFKHFSTVSNKFKTPWLAVLVCGILAAIISTIFDLGQLIDMLSLATLLAYTLVSKSITVLRYRRVILQTSESIPTDTDDVSLGQDESSVFLRESIKSKFYRWFNPNSTLPTESTEHVALIASVSLTFVVVVLICIVSFFEQKLLQIDPWVVVIVSLLSLVVIILLALIARQPQNQEHVHFKVPFVPVFSEVSASFNMFLVTKLPSSAWIRFGIWLVLGSLVYFGYGFRRSKESLREQNLVQDQASSSQGTPASTSQGTPAPTSEGTPA</sequence>
<dbReference type="PANTHER" id="PTHR43243">
    <property type="entry name" value="INNER MEMBRANE TRANSPORTER YGJI-RELATED"/>
    <property type="match status" value="1"/>
</dbReference>
<feature type="transmembrane region" description="Helical" evidence="6">
    <location>
        <begin position="319"/>
        <end position="345"/>
    </location>
</feature>
<feature type="transmembrane region" description="Helical" evidence="6">
    <location>
        <begin position="270"/>
        <end position="299"/>
    </location>
</feature>
<evidence type="ECO:0000313" key="8">
    <source>
        <dbReference type="EMBL" id="CAI9741162.1"/>
    </source>
</evidence>
<feature type="transmembrane region" description="Helical" evidence="6">
    <location>
        <begin position="61"/>
        <end position="81"/>
    </location>
</feature>
<evidence type="ECO:0000256" key="3">
    <source>
        <dbReference type="ARBA" id="ARBA00022989"/>
    </source>
</evidence>
<evidence type="ECO:0000256" key="2">
    <source>
        <dbReference type="ARBA" id="ARBA00022692"/>
    </source>
</evidence>
<keyword evidence="4 6" id="KW-0472">Membrane</keyword>
<evidence type="ECO:0000259" key="7">
    <source>
        <dbReference type="Pfam" id="PF13906"/>
    </source>
</evidence>
<evidence type="ECO:0000256" key="4">
    <source>
        <dbReference type="ARBA" id="ARBA00023136"/>
    </source>
</evidence>
<feature type="transmembrane region" description="Helical" evidence="6">
    <location>
        <begin position="559"/>
        <end position="577"/>
    </location>
</feature>
<organism evidence="8 9">
    <name type="scientific">Octopus vulgaris</name>
    <name type="common">Common octopus</name>
    <dbReference type="NCBI Taxonomy" id="6645"/>
    <lineage>
        <taxon>Eukaryota</taxon>
        <taxon>Metazoa</taxon>
        <taxon>Spiralia</taxon>
        <taxon>Lophotrochozoa</taxon>
        <taxon>Mollusca</taxon>
        <taxon>Cephalopoda</taxon>
        <taxon>Coleoidea</taxon>
        <taxon>Octopodiformes</taxon>
        <taxon>Octopoda</taxon>
        <taxon>Incirrata</taxon>
        <taxon>Octopodidae</taxon>
        <taxon>Octopus</taxon>
    </lineage>
</organism>
<keyword evidence="2 6" id="KW-0812">Transmembrane</keyword>
<dbReference type="InterPro" id="IPR002293">
    <property type="entry name" value="AA/rel_permease1"/>
</dbReference>
<dbReference type="PIRSF" id="PIRSF006060">
    <property type="entry name" value="AA_transporter"/>
    <property type="match status" value="1"/>
</dbReference>
<proteinExistence type="predicted"/>
<dbReference type="GO" id="GO:0000064">
    <property type="term" value="F:L-ornithine transmembrane transporter activity"/>
    <property type="evidence" value="ECO:0007669"/>
    <property type="project" value="TreeGrafter"/>
</dbReference>
<feature type="transmembrane region" description="Helical" evidence="6">
    <location>
        <begin position="161"/>
        <end position="178"/>
    </location>
</feature>
<keyword evidence="3 6" id="KW-1133">Transmembrane helix</keyword>
<dbReference type="PANTHER" id="PTHR43243:SF105">
    <property type="entry name" value="CATIONIC AMINO ACID TRANSPORTER C-TERMINAL DOMAIN-CONTAINING PROTEIN"/>
    <property type="match status" value="1"/>
</dbReference>
<feature type="transmembrane region" description="Helical" evidence="6">
    <location>
        <begin position="469"/>
        <end position="491"/>
    </location>
</feature>
<dbReference type="EMBL" id="OX597839">
    <property type="protein sequence ID" value="CAI9741162.1"/>
    <property type="molecule type" value="Genomic_DNA"/>
</dbReference>
<reference evidence="8" key="1">
    <citation type="submission" date="2023-08" db="EMBL/GenBank/DDBJ databases">
        <authorList>
            <person name="Alioto T."/>
            <person name="Alioto T."/>
            <person name="Gomez Garrido J."/>
        </authorList>
    </citation>
    <scope>NUCLEOTIDE SEQUENCE</scope>
</reference>
<name>A0AA36BWW4_OCTVU</name>
<dbReference type="InterPro" id="IPR029485">
    <property type="entry name" value="CAT_C"/>
</dbReference>
<evidence type="ECO:0000256" key="6">
    <source>
        <dbReference type="SAM" id="Phobius"/>
    </source>
</evidence>
<comment type="subcellular location">
    <subcellularLocation>
        <location evidence="1">Membrane</location>
        <topology evidence="1">Multi-pass membrane protein</topology>
    </subcellularLocation>
</comment>
<feature type="transmembrane region" description="Helical" evidence="6">
    <location>
        <begin position="366"/>
        <end position="385"/>
    </location>
</feature>
<feature type="region of interest" description="Disordered" evidence="5">
    <location>
        <begin position="590"/>
        <end position="620"/>
    </location>
</feature>
<dbReference type="GO" id="GO:0015189">
    <property type="term" value="F:L-lysine transmembrane transporter activity"/>
    <property type="evidence" value="ECO:0007669"/>
    <property type="project" value="TreeGrafter"/>
</dbReference>
<feature type="transmembrane region" description="Helical" evidence="6">
    <location>
        <begin position="24"/>
        <end position="49"/>
    </location>
</feature>
<dbReference type="Gene3D" id="1.20.1740.10">
    <property type="entry name" value="Amino acid/polyamine transporter I"/>
    <property type="match status" value="2"/>
</dbReference>
<evidence type="ECO:0000313" key="9">
    <source>
        <dbReference type="Proteomes" id="UP001162480"/>
    </source>
</evidence>
<evidence type="ECO:0000256" key="1">
    <source>
        <dbReference type="ARBA" id="ARBA00004141"/>
    </source>
</evidence>
<dbReference type="Pfam" id="PF13906">
    <property type="entry name" value="AA_permease_C"/>
    <property type="match status" value="1"/>
</dbReference>
<accession>A0AA36BWW4</accession>
<dbReference type="GO" id="GO:0097638">
    <property type="term" value="P:L-arginine import across plasma membrane"/>
    <property type="evidence" value="ECO:0007669"/>
    <property type="project" value="TreeGrafter"/>
</dbReference>
<feature type="transmembrane region" description="Helical" evidence="6">
    <location>
        <begin position="190"/>
        <end position="209"/>
    </location>
</feature>
<dbReference type="FunFam" id="1.20.1740.10:FF:000010">
    <property type="entry name" value="probable cationic amino acid transporter"/>
    <property type="match status" value="1"/>
</dbReference>
<protein>
    <submittedName>
        <fullName evidence="8">High affinity cationic amino acid transporter 1-like</fullName>
    </submittedName>
</protein>
<evidence type="ECO:0000256" key="5">
    <source>
        <dbReference type="SAM" id="MobiDB-lite"/>
    </source>
</evidence>